<keyword evidence="2" id="KW-0723">Serine/threonine-protein kinase</keyword>
<dbReference type="PROSITE" id="PS50011">
    <property type="entry name" value="PROTEIN_KINASE_DOM"/>
    <property type="match status" value="1"/>
</dbReference>
<keyword evidence="5" id="KW-0418">Kinase</keyword>
<keyword evidence="3" id="KW-0808">Transferase</keyword>
<evidence type="ECO:0000313" key="11">
    <source>
        <dbReference type="Proteomes" id="UP000218890"/>
    </source>
</evidence>
<dbReference type="InterPro" id="IPR000719">
    <property type="entry name" value="Prot_kinase_dom"/>
</dbReference>
<dbReference type="EMBL" id="AP017372">
    <property type="protein sequence ID" value="BAU56565.2"/>
    <property type="molecule type" value="Genomic_DNA"/>
</dbReference>
<evidence type="ECO:0000256" key="8">
    <source>
        <dbReference type="ARBA" id="ARBA00048679"/>
    </source>
</evidence>
<evidence type="ECO:0000256" key="2">
    <source>
        <dbReference type="ARBA" id="ARBA00022527"/>
    </source>
</evidence>
<dbReference type="SUPFAM" id="SSF56112">
    <property type="entry name" value="Protein kinase-like (PK-like)"/>
    <property type="match status" value="1"/>
</dbReference>
<evidence type="ECO:0000256" key="5">
    <source>
        <dbReference type="ARBA" id="ARBA00022777"/>
    </source>
</evidence>
<dbReference type="EC" id="2.7.11.1" evidence="1"/>
<accession>A0A0X8X6J5</accession>
<evidence type="ECO:0000313" key="10">
    <source>
        <dbReference type="EMBL" id="BAU56565.2"/>
    </source>
</evidence>
<evidence type="ECO:0000256" key="1">
    <source>
        <dbReference type="ARBA" id="ARBA00012513"/>
    </source>
</evidence>
<feature type="domain" description="Protein kinase" evidence="9">
    <location>
        <begin position="16"/>
        <end position="229"/>
    </location>
</feature>
<protein>
    <recommendedName>
        <fullName evidence="1">non-specific serine/threonine protein kinase</fullName>
        <ecNumber evidence="1">2.7.11.1</ecNumber>
    </recommendedName>
</protein>
<keyword evidence="11" id="KW-1185">Reference proteome</keyword>
<evidence type="ECO:0000259" key="9">
    <source>
        <dbReference type="PROSITE" id="PS50011"/>
    </source>
</evidence>
<name>A0A0X8X6J5_HALHR</name>
<dbReference type="AlphaFoldDB" id="A0A0X8X6J5"/>
<keyword evidence="6" id="KW-0067">ATP-binding</keyword>
<dbReference type="KEGG" id="hhk:HH1059_24890"/>
<evidence type="ECO:0000256" key="4">
    <source>
        <dbReference type="ARBA" id="ARBA00022741"/>
    </source>
</evidence>
<sequence length="229" mass="26137">MPSQDTYPELKTQDVLDLLNTEGIGQRARGANQSKVYLFPDNSPPVAIKTPTGKGLWRWVSRFIIQREHEIYRILEMVPRVPHCYGLFQGQYLVIEYQPGGKTRREATSVAPGTTSPSEPVAGLRKTIATMHRCGIAHADLKRPDNVIHTPDNRLVVIDFGTALKRRTARGGPLWRWAAQQDWNAWAHYGWGKDPQLMPPAVARLYQRTFLERIAKTLRRAYKRVRGID</sequence>
<dbReference type="Proteomes" id="UP000218890">
    <property type="component" value="Chromosome"/>
</dbReference>
<evidence type="ECO:0000256" key="3">
    <source>
        <dbReference type="ARBA" id="ARBA00022679"/>
    </source>
</evidence>
<dbReference type="OrthoDB" id="212517at2"/>
<dbReference type="InterPro" id="IPR018934">
    <property type="entry name" value="RIO_dom"/>
</dbReference>
<keyword evidence="4" id="KW-0547">Nucleotide-binding</keyword>
<dbReference type="Pfam" id="PF01163">
    <property type="entry name" value="RIO1"/>
    <property type="match status" value="1"/>
</dbReference>
<evidence type="ECO:0000256" key="6">
    <source>
        <dbReference type="ARBA" id="ARBA00022840"/>
    </source>
</evidence>
<dbReference type="InterPro" id="IPR011009">
    <property type="entry name" value="Kinase-like_dom_sf"/>
</dbReference>
<dbReference type="GO" id="GO:0005524">
    <property type="term" value="F:ATP binding"/>
    <property type="evidence" value="ECO:0007669"/>
    <property type="project" value="UniProtKB-KW"/>
</dbReference>
<dbReference type="GO" id="GO:0004674">
    <property type="term" value="F:protein serine/threonine kinase activity"/>
    <property type="evidence" value="ECO:0007669"/>
    <property type="project" value="UniProtKB-KW"/>
</dbReference>
<evidence type="ECO:0000256" key="7">
    <source>
        <dbReference type="ARBA" id="ARBA00047899"/>
    </source>
</evidence>
<comment type="catalytic activity">
    <reaction evidence="8">
        <text>L-seryl-[protein] + ATP = O-phospho-L-seryl-[protein] + ADP + H(+)</text>
        <dbReference type="Rhea" id="RHEA:17989"/>
        <dbReference type="Rhea" id="RHEA-COMP:9863"/>
        <dbReference type="Rhea" id="RHEA-COMP:11604"/>
        <dbReference type="ChEBI" id="CHEBI:15378"/>
        <dbReference type="ChEBI" id="CHEBI:29999"/>
        <dbReference type="ChEBI" id="CHEBI:30616"/>
        <dbReference type="ChEBI" id="CHEBI:83421"/>
        <dbReference type="ChEBI" id="CHEBI:456216"/>
        <dbReference type="EC" id="2.7.11.1"/>
    </reaction>
</comment>
<dbReference type="RefSeq" id="WP_096406592.1">
    <property type="nucleotide sequence ID" value="NZ_AP017372.2"/>
</dbReference>
<organism evidence="10 11">
    <name type="scientific">Halorhodospira halochloris</name>
    <name type="common">Ectothiorhodospira halochloris</name>
    <dbReference type="NCBI Taxonomy" id="1052"/>
    <lineage>
        <taxon>Bacteria</taxon>
        <taxon>Pseudomonadati</taxon>
        <taxon>Pseudomonadota</taxon>
        <taxon>Gammaproteobacteria</taxon>
        <taxon>Chromatiales</taxon>
        <taxon>Ectothiorhodospiraceae</taxon>
        <taxon>Halorhodospira</taxon>
    </lineage>
</organism>
<gene>
    <name evidence="10" type="ORF">HH1059_24890</name>
</gene>
<reference evidence="10" key="1">
    <citation type="submission" date="2016-02" db="EMBL/GenBank/DDBJ databases">
        <title>Halorhodospira halochloris DSM-1059 complete genome, version 2.</title>
        <authorList>
            <person name="Tsukatani Y."/>
        </authorList>
    </citation>
    <scope>NUCLEOTIDE SEQUENCE</scope>
    <source>
        <strain evidence="10">DSM 1059</strain>
    </source>
</reference>
<proteinExistence type="predicted"/>
<dbReference type="Gene3D" id="1.10.510.10">
    <property type="entry name" value="Transferase(Phosphotransferase) domain 1"/>
    <property type="match status" value="1"/>
</dbReference>
<comment type="catalytic activity">
    <reaction evidence="7">
        <text>L-threonyl-[protein] + ATP = O-phospho-L-threonyl-[protein] + ADP + H(+)</text>
        <dbReference type="Rhea" id="RHEA:46608"/>
        <dbReference type="Rhea" id="RHEA-COMP:11060"/>
        <dbReference type="Rhea" id="RHEA-COMP:11605"/>
        <dbReference type="ChEBI" id="CHEBI:15378"/>
        <dbReference type="ChEBI" id="CHEBI:30013"/>
        <dbReference type="ChEBI" id="CHEBI:30616"/>
        <dbReference type="ChEBI" id="CHEBI:61977"/>
        <dbReference type="ChEBI" id="CHEBI:456216"/>
        <dbReference type="EC" id="2.7.11.1"/>
    </reaction>
</comment>